<proteinExistence type="inferred from homology"/>
<keyword evidence="5 11" id="KW-0547">Nucleotide-binding</keyword>
<organism evidence="15 16">
    <name type="scientific">Cyprinus carpio</name>
    <name type="common">Common carp</name>
    <dbReference type="NCBI Taxonomy" id="7962"/>
    <lineage>
        <taxon>Eukaryota</taxon>
        <taxon>Metazoa</taxon>
        <taxon>Chordata</taxon>
        <taxon>Craniata</taxon>
        <taxon>Vertebrata</taxon>
        <taxon>Euteleostomi</taxon>
        <taxon>Actinopterygii</taxon>
        <taxon>Neopterygii</taxon>
        <taxon>Teleostei</taxon>
        <taxon>Ostariophysi</taxon>
        <taxon>Cypriniformes</taxon>
        <taxon>Cyprinidae</taxon>
        <taxon>Cyprininae</taxon>
        <taxon>Cyprinus</taxon>
    </lineage>
</organism>
<dbReference type="GO" id="GO:0008017">
    <property type="term" value="F:microtubule binding"/>
    <property type="evidence" value="ECO:0007669"/>
    <property type="project" value="InterPro"/>
</dbReference>
<evidence type="ECO:0000256" key="6">
    <source>
        <dbReference type="ARBA" id="ARBA00022840"/>
    </source>
</evidence>
<keyword evidence="7" id="KW-0175">Coiled coil</keyword>
<dbReference type="PROSITE" id="PS50067">
    <property type="entry name" value="KINESIN_MOTOR_2"/>
    <property type="match status" value="1"/>
</dbReference>
<dbReference type="SUPFAM" id="SSF52540">
    <property type="entry name" value="P-loop containing nucleoside triphosphate hydrolases"/>
    <property type="match status" value="1"/>
</dbReference>
<dbReference type="AlphaFoldDB" id="A0A8C1P9D8"/>
<dbReference type="Proteomes" id="UP000694427">
    <property type="component" value="Unplaced"/>
</dbReference>
<dbReference type="Ensembl" id="ENSCCRT00010115065.1">
    <property type="protein sequence ID" value="ENSCCRP00010103566.1"/>
    <property type="gene ID" value="ENSCCRG00010045606.1"/>
</dbReference>
<evidence type="ECO:0000256" key="12">
    <source>
        <dbReference type="RuleBase" id="RU000394"/>
    </source>
</evidence>
<dbReference type="InterPro" id="IPR027640">
    <property type="entry name" value="Kinesin-like_fam"/>
</dbReference>
<dbReference type="FunFam" id="3.40.850.10:FF:000027">
    <property type="entry name" value="Kinesin-like protein"/>
    <property type="match status" value="1"/>
</dbReference>
<dbReference type="GO" id="GO:0005819">
    <property type="term" value="C:spindle"/>
    <property type="evidence" value="ECO:0007669"/>
    <property type="project" value="UniProtKB-ARBA"/>
</dbReference>
<dbReference type="PRINTS" id="PR00380">
    <property type="entry name" value="KINESINHEAVY"/>
</dbReference>
<evidence type="ECO:0000256" key="7">
    <source>
        <dbReference type="ARBA" id="ARBA00023054"/>
    </source>
</evidence>
<dbReference type="GO" id="GO:0005524">
    <property type="term" value="F:ATP binding"/>
    <property type="evidence" value="ECO:0007669"/>
    <property type="project" value="UniProtKB-UniRule"/>
</dbReference>
<gene>
    <name evidence="15" type="primary">LOC109093839</name>
</gene>
<evidence type="ECO:0000256" key="9">
    <source>
        <dbReference type="ARBA" id="ARBA00023212"/>
    </source>
</evidence>
<dbReference type="InterPro" id="IPR019821">
    <property type="entry name" value="Kinesin_motor_CS"/>
</dbReference>
<evidence type="ECO:0000313" key="15">
    <source>
        <dbReference type="Ensembl" id="ENSCCRP00010103566.1"/>
    </source>
</evidence>
<dbReference type="Pfam" id="PF00225">
    <property type="entry name" value="Kinesin"/>
    <property type="match status" value="1"/>
</dbReference>
<dbReference type="PANTHER" id="PTHR47968:SF73">
    <property type="entry name" value="KINESIN-LIKE PROTEIN"/>
    <property type="match status" value="1"/>
</dbReference>
<dbReference type="SMART" id="SM00129">
    <property type="entry name" value="KISc"/>
    <property type="match status" value="1"/>
</dbReference>
<reference evidence="15" key="2">
    <citation type="submission" date="2025-09" db="UniProtKB">
        <authorList>
            <consortium name="Ensembl"/>
        </authorList>
    </citation>
    <scope>IDENTIFICATION</scope>
</reference>
<feature type="compositionally biased region" description="Basic residues" evidence="13">
    <location>
        <begin position="649"/>
        <end position="661"/>
    </location>
</feature>
<evidence type="ECO:0000256" key="5">
    <source>
        <dbReference type="ARBA" id="ARBA00022741"/>
    </source>
</evidence>
<dbReference type="InterPro" id="IPR001752">
    <property type="entry name" value="Kinesin_motor_dom"/>
</dbReference>
<dbReference type="GO" id="GO:0048731">
    <property type="term" value="P:system development"/>
    <property type="evidence" value="ECO:0007669"/>
    <property type="project" value="UniProtKB-ARBA"/>
</dbReference>
<dbReference type="PANTHER" id="PTHR47968">
    <property type="entry name" value="CENTROMERE PROTEIN E"/>
    <property type="match status" value="1"/>
</dbReference>
<dbReference type="CDD" id="cd01370">
    <property type="entry name" value="KISc_KIP3_like"/>
    <property type="match status" value="1"/>
</dbReference>
<keyword evidence="6 11" id="KW-0067">ATP-binding</keyword>
<evidence type="ECO:0000256" key="3">
    <source>
        <dbReference type="ARBA" id="ARBA00022490"/>
    </source>
</evidence>
<name>A0A8C1P9D8_CYPCA</name>
<evidence type="ECO:0000256" key="2">
    <source>
        <dbReference type="ARBA" id="ARBA00004245"/>
    </source>
</evidence>
<evidence type="ECO:0000256" key="13">
    <source>
        <dbReference type="SAM" id="MobiDB-lite"/>
    </source>
</evidence>
<keyword evidence="16" id="KW-1185">Reference proteome</keyword>
<dbReference type="InterPro" id="IPR036961">
    <property type="entry name" value="Kinesin_motor_dom_sf"/>
</dbReference>
<evidence type="ECO:0000256" key="4">
    <source>
        <dbReference type="ARBA" id="ARBA00022701"/>
    </source>
</evidence>
<evidence type="ECO:0000256" key="11">
    <source>
        <dbReference type="PROSITE-ProRule" id="PRU00283"/>
    </source>
</evidence>
<evidence type="ECO:0000256" key="1">
    <source>
        <dbReference type="ARBA" id="ARBA00004123"/>
    </source>
</evidence>
<accession>A0A8C1P9D8</accession>
<dbReference type="GO" id="GO:0000278">
    <property type="term" value="P:mitotic cell cycle"/>
    <property type="evidence" value="ECO:0007669"/>
    <property type="project" value="UniProtKB-ARBA"/>
</dbReference>
<keyword evidence="3" id="KW-0963">Cytoplasm</keyword>
<reference evidence="15" key="1">
    <citation type="submission" date="2025-08" db="UniProtKB">
        <authorList>
            <consortium name="Ensembl"/>
        </authorList>
    </citation>
    <scope>IDENTIFICATION</scope>
</reference>
<feature type="domain" description="Kinesin motor" evidence="14">
    <location>
        <begin position="9"/>
        <end position="353"/>
    </location>
</feature>
<keyword evidence="4 12" id="KW-0493">Microtubule</keyword>
<keyword evidence="8 11" id="KW-0505">Motor protein</keyword>
<dbReference type="PROSITE" id="PS00411">
    <property type="entry name" value="KINESIN_MOTOR_1"/>
    <property type="match status" value="1"/>
</dbReference>
<evidence type="ECO:0000313" key="16">
    <source>
        <dbReference type="Proteomes" id="UP000694427"/>
    </source>
</evidence>
<evidence type="ECO:0000259" key="14">
    <source>
        <dbReference type="PROSITE" id="PS50067"/>
    </source>
</evidence>
<dbReference type="Gene3D" id="3.40.850.10">
    <property type="entry name" value="Kinesin motor domain"/>
    <property type="match status" value="1"/>
</dbReference>
<keyword evidence="10" id="KW-0539">Nucleus</keyword>
<feature type="binding site" evidence="11">
    <location>
        <begin position="111"/>
        <end position="118"/>
    </location>
    <ligand>
        <name>ATP</name>
        <dbReference type="ChEBI" id="CHEBI:30616"/>
    </ligand>
</feature>
<dbReference type="GO" id="GO:0005634">
    <property type="term" value="C:nucleus"/>
    <property type="evidence" value="ECO:0007669"/>
    <property type="project" value="UniProtKB-SubCell"/>
</dbReference>
<feature type="compositionally biased region" description="Polar residues" evidence="13">
    <location>
        <begin position="662"/>
        <end position="672"/>
    </location>
</feature>
<evidence type="ECO:0000256" key="10">
    <source>
        <dbReference type="ARBA" id="ARBA00023242"/>
    </source>
</evidence>
<protein>
    <recommendedName>
        <fullName evidence="12">Kinesin-like protein</fullName>
    </recommendedName>
</protein>
<evidence type="ECO:0000256" key="8">
    <source>
        <dbReference type="ARBA" id="ARBA00023175"/>
    </source>
</evidence>
<keyword evidence="9" id="KW-0206">Cytoskeleton</keyword>
<feature type="region of interest" description="Disordered" evidence="13">
    <location>
        <begin position="642"/>
        <end position="681"/>
    </location>
</feature>
<dbReference type="GO" id="GO:0003777">
    <property type="term" value="F:microtubule motor activity"/>
    <property type="evidence" value="ECO:0007669"/>
    <property type="project" value="InterPro"/>
</dbReference>
<dbReference type="GO" id="GO:0005874">
    <property type="term" value="C:microtubule"/>
    <property type="evidence" value="ECO:0007669"/>
    <property type="project" value="UniProtKB-KW"/>
</dbReference>
<dbReference type="GO" id="GO:0007018">
    <property type="term" value="P:microtubule-based movement"/>
    <property type="evidence" value="ECO:0007669"/>
    <property type="project" value="InterPro"/>
</dbReference>
<dbReference type="InterPro" id="IPR027417">
    <property type="entry name" value="P-loop_NTPase"/>
</dbReference>
<comment type="subcellular location">
    <subcellularLocation>
        <location evidence="2">Cytoplasm</location>
        <location evidence="2">Cytoskeleton</location>
    </subcellularLocation>
    <subcellularLocation>
        <location evidence="1">Nucleus</location>
    </subcellularLocation>
</comment>
<sequence length="933" mass="105479">MSDGEVCSHIKVVVRVRPLNDKEKDGNHKRVVHVVDNHMLIFDPKEEEVTFFRGQRVGNRDVRRRANKDLKFVFDSVFREDSSQVEVFENTTKAIVDGVLNGYNCTVFAYGATGAGKTHTMLGSSDDPGVTFLTVKELFARMDLIKEDKVFNLAFSYLEVYNEQIRDLLTNSGPLAVREDSSSGVVVQGLTLHQPKSAEHILEALDYGNRNRTQHPTDMNATSSRSHAVFQIYLRQQDKTASLNPNVRVAKMSLIDLAGSERASATNAKGARLREGANINRSLLALGNVINTLANPKCKKTHIPYRDSKLTRLLKDSLGGNCRTVMIANVSPSSLSYEDTHNTLKYANRAKEIKSTLRSNVMSLDSHIGQYAVICEKQKAEIVMLKQKLKEYEERKVEVPALNPVPIQRRAEFEKMSQSLRSVFAARLQVRKEHLDIEKQLNESRLTMRHRELWHQQSLIFFPDNRAERATCKYERKLASLKSHQAHLQKRLMESEKHFQENEGWLHRIENEMKLLGHEGHSPEELKRELQCHQLQLRITDLQQHIEHMSHLISVQDQENTHTHKLVNALLSTCRRQHLALKAANIATDDTEWEELERLVHRERGVVWADQEKAEDRDDGGTGSTRLQPILSFSHLVSCQSTPCSSEKHTRRSSQRLRPTHSSKGCSPQHQEGNAECPLKKPIRRKLSVSPANPDGDGPIPVLSHYPPAVQEVLKQEGMFPLQYTPEGQPHTSGGFDPNSTIDIGHNEDSAGSNATVILSPEPPGHTTLRALRANNGNDPAKRLEIPSLLDLRKSKPSYMAMTSAAKVKRKFNWCVFIVRPVRWGCLKSCLVDILHSWCFPKSHFVSVCISSNTGKEDSSQATAAAPKRIKRDPCEASKPLRIRRFGVSSENEPSRRVVRSVSEGNLHQLDQRKPKLSSLRPAALFKKVTKRM</sequence>
<comment type="similarity">
    <text evidence="11 12">Belongs to the TRAFAC class myosin-kinesin ATPase superfamily. Kinesin family.</text>
</comment>